<accession>A0A165NP96</accession>
<dbReference type="RefSeq" id="WP_066240186.1">
    <property type="nucleotide sequence ID" value="NZ_LRFC01000014.1"/>
</dbReference>
<gene>
    <name evidence="2" type="ORF">AWM68_19865</name>
</gene>
<dbReference type="InterPro" id="IPR019094">
    <property type="entry name" value="Phage_SP-beta_YorD"/>
</dbReference>
<evidence type="ECO:0000313" key="3">
    <source>
        <dbReference type="Proteomes" id="UP000076567"/>
    </source>
</evidence>
<evidence type="ECO:0000313" key="2">
    <source>
        <dbReference type="EMBL" id="KZE67000.1"/>
    </source>
</evidence>
<dbReference type="OrthoDB" id="2918946at2"/>
<dbReference type="Gene3D" id="3.30.56.60">
    <property type="entry name" value="XkdW-like"/>
    <property type="match status" value="1"/>
</dbReference>
<organism evidence="2 3">
    <name type="scientific">Fictibacillus phosphorivorans</name>
    <dbReference type="NCBI Taxonomy" id="1221500"/>
    <lineage>
        <taxon>Bacteria</taxon>
        <taxon>Bacillati</taxon>
        <taxon>Bacillota</taxon>
        <taxon>Bacilli</taxon>
        <taxon>Bacillales</taxon>
        <taxon>Fictibacillaceae</taxon>
        <taxon>Fictibacillus</taxon>
    </lineage>
</organism>
<dbReference type="Proteomes" id="UP000076567">
    <property type="component" value="Unassembled WGS sequence"/>
</dbReference>
<dbReference type="EMBL" id="LRFC01000014">
    <property type="protein sequence ID" value="KZE67000.1"/>
    <property type="molecule type" value="Genomic_DNA"/>
</dbReference>
<dbReference type="AlphaFoldDB" id="A0A165NP96"/>
<name>A0A165NP96_9BACL</name>
<reference evidence="3" key="1">
    <citation type="submission" date="2016-01" db="EMBL/GenBank/DDBJ databases">
        <title>Draft genome of Chromobacterium sp. F49.</title>
        <authorList>
            <person name="Hong K.W."/>
        </authorList>
    </citation>
    <scope>NUCLEOTIDE SEQUENCE [LARGE SCALE GENOMIC DNA]</scope>
    <source>
        <strain evidence="3">P7IIIA</strain>
    </source>
</reference>
<keyword evidence="3" id="KW-1185">Reference proteome</keyword>
<evidence type="ECO:0000259" key="1">
    <source>
        <dbReference type="Pfam" id="PF09636"/>
    </source>
</evidence>
<dbReference type="InterPro" id="IPR035950">
    <property type="entry name" value="XkdW-like_sf"/>
</dbReference>
<dbReference type="Pfam" id="PF09636">
    <property type="entry name" value="XkdW"/>
    <property type="match status" value="1"/>
</dbReference>
<sequence>MDIAKTILHLYPDAVPLKDFTIMELLDGNGPFISEWNIAVPEPTNEELQAAWEEIKDIPPVIPKTEIEILTEKNEQLEKELAITKEDNIANMLAITEIYEMVLGGGT</sequence>
<protein>
    <recommendedName>
        <fullName evidence="1">Bacteriophage SP-beta YorD domain-containing protein</fullName>
    </recommendedName>
</protein>
<feature type="domain" description="Bacteriophage SP-beta YorD" evidence="1">
    <location>
        <begin position="3"/>
        <end position="59"/>
    </location>
</feature>
<proteinExistence type="predicted"/>
<comment type="caution">
    <text evidence="2">The sequence shown here is derived from an EMBL/GenBank/DDBJ whole genome shotgun (WGS) entry which is preliminary data.</text>
</comment>
<dbReference type="SUPFAM" id="SSF159865">
    <property type="entry name" value="XkdW-like"/>
    <property type="match status" value="1"/>
</dbReference>